<accession>A0A2W5MX59</accession>
<feature type="signal peptide" evidence="1">
    <location>
        <begin position="1"/>
        <end position="20"/>
    </location>
</feature>
<keyword evidence="1" id="KW-0732">Signal</keyword>
<dbReference type="EMBL" id="QFQB01000072">
    <property type="protein sequence ID" value="PZQ44918.1"/>
    <property type="molecule type" value="Genomic_DNA"/>
</dbReference>
<evidence type="ECO:0008006" key="4">
    <source>
        <dbReference type="Google" id="ProtNLM"/>
    </source>
</evidence>
<protein>
    <recommendedName>
        <fullName evidence="4">DUF2125 domain-containing protein</fullName>
    </recommendedName>
</protein>
<sequence>MKKIALFAFLALFFSPMAYAAPANDERVQILKGQIEGFLENQKAMALKNGCRLDTKGLITVEQANGYYAFTLPHITYTDSKGVRSEIGMVAVNATPAEGNDWKISVALPTPISSFTSGGSEAVRTDIGTQSATGIWNEKLGHFTQLSAKLGNIRINDLIDQSTATIGSLQLTSQLAEQDAEAYTGTAVATLDNISFFNADTNFKGTLPKAVFNTNLADRAMKTPMTKDQVKNRKQAGYPDFYNVVSFLIGAPERVQANVTGLDAINAQLQQSMITATPDVRGKLLQGILGVSAVSGMGKPVAGDASTKAYDVVFGSNGNVTINGTDFGSLMNVQPAAGGASAGTPTLR</sequence>
<evidence type="ECO:0000256" key="1">
    <source>
        <dbReference type="SAM" id="SignalP"/>
    </source>
</evidence>
<organism evidence="2 3">
    <name type="scientific">Micavibrio aeruginosavorus</name>
    <dbReference type="NCBI Taxonomy" id="349221"/>
    <lineage>
        <taxon>Bacteria</taxon>
        <taxon>Pseudomonadati</taxon>
        <taxon>Bdellovibrionota</taxon>
        <taxon>Bdellovibrionia</taxon>
        <taxon>Bdellovibrionales</taxon>
        <taxon>Pseudobdellovibrionaceae</taxon>
        <taxon>Micavibrio</taxon>
    </lineage>
</organism>
<dbReference type="AlphaFoldDB" id="A0A2W5MX59"/>
<name>A0A2W5MX59_9BACT</name>
<dbReference type="Proteomes" id="UP000249417">
    <property type="component" value="Unassembled WGS sequence"/>
</dbReference>
<gene>
    <name evidence="2" type="ORF">DI551_09075</name>
</gene>
<evidence type="ECO:0000313" key="2">
    <source>
        <dbReference type="EMBL" id="PZQ44918.1"/>
    </source>
</evidence>
<reference evidence="2 3" key="1">
    <citation type="submission" date="2017-08" db="EMBL/GenBank/DDBJ databases">
        <title>Infants hospitalized years apart are colonized by the same room-sourced microbial strains.</title>
        <authorList>
            <person name="Brooks B."/>
            <person name="Olm M.R."/>
            <person name="Firek B.A."/>
            <person name="Baker R."/>
            <person name="Thomas B.C."/>
            <person name="Morowitz M.J."/>
            <person name="Banfield J.F."/>
        </authorList>
    </citation>
    <scope>NUCLEOTIDE SEQUENCE [LARGE SCALE GENOMIC DNA]</scope>
    <source>
        <strain evidence="2">S2_005_002_R2_29</strain>
    </source>
</reference>
<evidence type="ECO:0000313" key="3">
    <source>
        <dbReference type="Proteomes" id="UP000249417"/>
    </source>
</evidence>
<feature type="chain" id="PRO_5016130090" description="DUF2125 domain-containing protein" evidence="1">
    <location>
        <begin position="21"/>
        <end position="348"/>
    </location>
</feature>
<comment type="caution">
    <text evidence="2">The sequence shown here is derived from an EMBL/GenBank/DDBJ whole genome shotgun (WGS) entry which is preliminary data.</text>
</comment>
<proteinExistence type="predicted"/>